<dbReference type="Proteomes" id="UP000266552">
    <property type="component" value="Plasmid pAZOPL1"/>
</dbReference>
<reference evidence="2 3" key="1">
    <citation type="submission" date="2018-09" db="EMBL/GenBank/DDBJ databases">
        <title>Genome Sequence of Paenibacillus lautus Strain E7593-69, Azo Dye-Degrading Bacteria, Isolated from Commercial Tattoo Inks.</title>
        <authorList>
            <person name="Nho S.W."/>
            <person name="Kim S.-J."/>
            <person name="Kweon O."/>
            <person name="Cerniglia C.E."/>
        </authorList>
    </citation>
    <scope>NUCLEOTIDE SEQUENCE [LARGE SCALE GENOMIC DNA]</scope>
    <source>
        <strain evidence="2 3">E7593-69</strain>
        <plasmid evidence="2 3">pAZOPL1</plasmid>
    </source>
</reference>
<geneLocation type="plasmid" evidence="2 3">
    <name>pAZOPL1</name>
</geneLocation>
<proteinExistence type="predicted"/>
<accession>A0A385U3N3</accession>
<dbReference type="RefSeq" id="WP_119851504.1">
    <property type="nucleotide sequence ID" value="NZ_CP032413.1"/>
</dbReference>
<keyword evidence="1" id="KW-0812">Transmembrane</keyword>
<feature type="transmembrane region" description="Helical" evidence="1">
    <location>
        <begin position="56"/>
        <end position="74"/>
    </location>
</feature>
<feature type="transmembrane region" description="Helical" evidence="1">
    <location>
        <begin position="172"/>
        <end position="191"/>
    </location>
</feature>
<feature type="transmembrane region" description="Helical" evidence="1">
    <location>
        <begin position="94"/>
        <end position="121"/>
    </location>
</feature>
<keyword evidence="2" id="KW-0614">Plasmid</keyword>
<dbReference type="EMBL" id="CP032413">
    <property type="protein sequence ID" value="AYB48175.1"/>
    <property type="molecule type" value="Genomic_DNA"/>
</dbReference>
<evidence type="ECO:0000256" key="1">
    <source>
        <dbReference type="SAM" id="Phobius"/>
    </source>
</evidence>
<keyword evidence="1" id="KW-1133">Transmembrane helix</keyword>
<organism evidence="2 3">
    <name type="scientific">Paenibacillus lautus</name>
    <name type="common">Bacillus lautus</name>
    <dbReference type="NCBI Taxonomy" id="1401"/>
    <lineage>
        <taxon>Bacteria</taxon>
        <taxon>Bacillati</taxon>
        <taxon>Bacillota</taxon>
        <taxon>Bacilli</taxon>
        <taxon>Bacillales</taxon>
        <taxon>Paenibacillaceae</taxon>
        <taxon>Paenibacillus</taxon>
    </lineage>
</organism>
<dbReference type="AlphaFoldDB" id="A0A385U3N3"/>
<keyword evidence="1" id="KW-0472">Membrane</keyword>
<evidence type="ECO:0000313" key="2">
    <source>
        <dbReference type="EMBL" id="AYB48175.1"/>
    </source>
</evidence>
<protein>
    <submittedName>
        <fullName evidence="2">Uncharacterized protein</fullName>
    </submittedName>
</protein>
<evidence type="ECO:0000313" key="3">
    <source>
        <dbReference type="Proteomes" id="UP000266552"/>
    </source>
</evidence>
<dbReference type="KEGG" id="plw:D5F53_33220"/>
<sequence length="856" mass="99689">MGAKFILLFSQWKVFWSLRATTKRLIFKLQTLRYKFIYGFREEKDNILSMGSLTKIAVTQLLFAILISILLQVVDHYLLPYYKELNINIPEDGLYGTLFSAISAIGGVFIGLYYAGISAVGSSIYSKVPNEVRNLLANEKIGFVYMRLLSFTTFISFCFIAMRALGLPRNHIAIPFICILAGIGIIGFIRLGQRTFYLFDPSSLSVPVLHDVYRDIKRVSAGGYQWDDPSFQNHAAKQVRNNLDILRSLAEITSKERHLLGKPYVQLIQKIIIFMINYEKMKKRIPSKSNWYIKRYKHRLWYRTSDSTVSIALQSSSLPQPEIEHEHFWVEDLMLGTIKTCLNSTLNRSIDEEHPINLLNSWKIYTDTISSGGDFSRAIDQISTVADVILDNIKKSDEYIIEQESLILIHLVESIMYMTIESFLNYISYLRTVSVKELNAKLSVIDWRLSKSIYSQDMPIHLLQQLEWLRDRLEYEYLIEDKVISPPWYILELVLKVNLEKYVTDLEAIFVRCSSLFNSWIEMTESMKRPLLSAAILSREWEFWGKVEAHLTVLEEAWIEAIADKRIKGLIWPSVNFDDLLKQKKLRKIEAVKQMSTVGGLLNLLSKSDKLPDYGGQFINICAYQLLDAMCNNNFELFKILFKKYLYSSIATFSKLKPTETLPDWRKIQEFKIAVSPLLDLIEISGYAKVASEFYEESSWWAEVVDIWDNYIKEDSDLDEIFILLSSAINLTEGTIEIAHRSSFRLSWQQNILALLSQIQRKEIFSDQEFMFRPKTLIFHPSALVRMISKEDYQRFGSFRDGIGLFMYYFFKAYKKCDLSKLSSRKRNFNDIDTQLLTEEKFYQENVNSDKEEDEL</sequence>
<feature type="transmembrane region" description="Helical" evidence="1">
    <location>
        <begin position="142"/>
        <end position="166"/>
    </location>
</feature>
<name>A0A385U3N3_PAELA</name>
<keyword evidence="3" id="KW-1185">Reference proteome</keyword>
<gene>
    <name evidence="2" type="ORF">D5F53_33220</name>
</gene>